<protein>
    <submittedName>
        <fullName evidence="1">Uncharacterized protein</fullName>
    </submittedName>
</protein>
<gene>
    <name evidence="1" type="ORF">S06H3_35957</name>
</gene>
<sequence>LSLGMVLKHIHAADSRPGKDEAWSIALAASDEHETVVLTTEIRQAMIASAPILEAGDKIGARMAFMSAYERLVSFARAEDQPAKWEVSLGYDAGRRVTAIESAVRAQLITHDTGAKYLADLRIAPITEDGQAIAGLLTGEVRAKVSPKVREKLAEVRCILTASKAKKDRERAKESQRRRVDTYLRKRQTRVAIAQLNIKRAGQPATMEKSQ</sequence>
<evidence type="ECO:0000313" key="1">
    <source>
        <dbReference type="EMBL" id="GAI27062.1"/>
    </source>
</evidence>
<reference evidence="1" key="1">
    <citation type="journal article" date="2014" name="Front. Microbiol.">
        <title>High frequency of phylogenetically diverse reductive dehalogenase-homologous genes in deep subseafloor sedimentary metagenomes.</title>
        <authorList>
            <person name="Kawai M."/>
            <person name="Futagami T."/>
            <person name="Toyoda A."/>
            <person name="Takaki Y."/>
            <person name="Nishi S."/>
            <person name="Hori S."/>
            <person name="Arai W."/>
            <person name="Tsubouchi T."/>
            <person name="Morono Y."/>
            <person name="Uchiyama I."/>
            <person name="Ito T."/>
            <person name="Fujiyama A."/>
            <person name="Inagaki F."/>
            <person name="Takami H."/>
        </authorList>
    </citation>
    <scope>NUCLEOTIDE SEQUENCE</scope>
    <source>
        <strain evidence="1">Expedition CK06-06</strain>
    </source>
</reference>
<comment type="caution">
    <text evidence="1">The sequence shown here is derived from an EMBL/GenBank/DDBJ whole genome shotgun (WGS) entry which is preliminary data.</text>
</comment>
<dbReference type="EMBL" id="BARV01021736">
    <property type="protein sequence ID" value="GAI27062.1"/>
    <property type="molecule type" value="Genomic_DNA"/>
</dbReference>
<accession>X1M633</accession>
<name>X1M633_9ZZZZ</name>
<dbReference type="AlphaFoldDB" id="X1M633"/>
<feature type="non-terminal residue" evidence="1">
    <location>
        <position position="1"/>
    </location>
</feature>
<organism evidence="1">
    <name type="scientific">marine sediment metagenome</name>
    <dbReference type="NCBI Taxonomy" id="412755"/>
    <lineage>
        <taxon>unclassified sequences</taxon>
        <taxon>metagenomes</taxon>
        <taxon>ecological metagenomes</taxon>
    </lineage>
</organism>
<proteinExistence type="predicted"/>